<evidence type="ECO:0000313" key="1">
    <source>
        <dbReference type="EMBL" id="KAG5683595.1"/>
    </source>
</evidence>
<dbReference type="Proteomes" id="UP001107558">
    <property type="component" value="Chromosome 1"/>
</dbReference>
<dbReference type="EMBL" id="JADBJN010000001">
    <property type="protein sequence ID" value="KAG5683595.1"/>
    <property type="molecule type" value="Genomic_DNA"/>
</dbReference>
<evidence type="ECO:0000313" key="2">
    <source>
        <dbReference type="Proteomes" id="UP001107558"/>
    </source>
</evidence>
<proteinExistence type="predicted"/>
<reference evidence="1" key="1">
    <citation type="submission" date="2021-03" db="EMBL/GenBank/DDBJ databases">
        <title>Chromosome level genome of the anhydrobiotic midge Polypedilum vanderplanki.</title>
        <authorList>
            <person name="Yoshida Y."/>
            <person name="Kikawada T."/>
            <person name="Gusev O."/>
        </authorList>
    </citation>
    <scope>NUCLEOTIDE SEQUENCE</scope>
    <source>
        <strain evidence="1">NIAS01</strain>
        <tissue evidence="1">Whole body or cell culture</tissue>
    </source>
</reference>
<comment type="caution">
    <text evidence="1">The sequence shown here is derived from an EMBL/GenBank/DDBJ whole genome shotgun (WGS) entry which is preliminary data.</text>
</comment>
<accession>A0A9J6CPQ5</accession>
<name>A0A9J6CPQ5_POLVA</name>
<organism evidence="1 2">
    <name type="scientific">Polypedilum vanderplanki</name>
    <name type="common">Sleeping chironomid midge</name>
    <dbReference type="NCBI Taxonomy" id="319348"/>
    <lineage>
        <taxon>Eukaryota</taxon>
        <taxon>Metazoa</taxon>
        <taxon>Ecdysozoa</taxon>
        <taxon>Arthropoda</taxon>
        <taxon>Hexapoda</taxon>
        <taxon>Insecta</taxon>
        <taxon>Pterygota</taxon>
        <taxon>Neoptera</taxon>
        <taxon>Endopterygota</taxon>
        <taxon>Diptera</taxon>
        <taxon>Nematocera</taxon>
        <taxon>Chironomoidea</taxon>
        <taxon>Chironomidae</taxon>
        <taxon>Chironominae</taxon>
        <taxon>Polypedilum</taxon>
        <taxon>Polypedilum</taxon>
    </lineage>
</organism>
<dbReference type="AlphaFoldDB" id="A0A9J6CPQ5"/>
<keyword evidence="2" id="KW-1185">Reference proteome</keyword>
<gene>
    <name evidence="1" type="ORF">PVAND_012868</name>
</gene>
<sequence length="117" mass="13597">MIDHNKQGTGITHSTAICRWGNTAAIYDPNFHENYPSRLGEVPGKAKYREVLKRMNFSSKNKDNFILIGGGGNFYGECHAMTFNTIRNFVEHSWHYNFTNTVESFYGYNDSYKQIKW</sequence>
<protein>
    <submittedName>
        <fullName evidence="1">Uncharacterized protein</fullName>
    </submittedName>
</protein>